<reference evidence="1" key="1">
    <citation type="submission" date="2024-10" db="EMBL/GenBank/DDBJ databases">
        <title>Strain of Rhizobium-related bacteria isolated fromm roots of Vavilovia formosa.</title>
        <authorList>
            <person name="Kimeklis A."/>
            <person name="Afonin A."/>
        </authorList>
    </citation>
    <scope>NUCLEOTIDE SEQUENCE</scope>
    <source>
        <strain evidence="1">Vaf-46</strain>
    </source>
</reference>
<name>A0ACD5EIU7_9HYPH</name>
<protein>
    <submittedName>
        <fullName evidence="1">Arylsulfatase</fullName>
        <ecNumber evidence="1">3.1.6.-</ecNumber>
    </submittedName>
</protein>
<dbReference type="Proteomes" id="UP000078465">
    <property type="component" value="Chromosome"/>
</dbReference>
<organism evidence="1 2">
    <name type="scientific">Rhizobium ruizarguesonis</name>
    <dbReference type="NCBI Taxonomy" id="2081791"/>
    <lineage>
        <taxon>Bacteria</taxon>
        <taxon>Pseudomonadati</taxon>
        <taxon>Pseudomonadota</taxon>
        <taxon>Alphaproteobacteria</taxon>
        <taxon>Hyphomicrobiales</taxon>
        <taxon>Rhizobiaceae</taxon>
        <taxon>Rhizobium/Agrobacterium group</taxon>
        <taxon>Rhizobium</taxon>
    </lineage>
</organism>
<keyword evidence="1" id="KW-0378">Hydrolase</keyword>
<proteinExistence type="predicted"/>
<sequence>MLLARSRYLPYPPRIKRSTSSGIDCRGNRDEKQHPDFGCPIGRHCAYIFSIGGTSASAQVINGTPGTPSATITIDGRQIPPPPGQFGGTTNLDALQSTPYWQPQVVPPKGAPNVLLILTDDVGFAAPSTFGGVIPTPTLDRIANIGLRYTNFHTTSLCSPTRAALITGRNHHSVGFGVISEASTGYPGYDSVITADKDTIGTILKANGYATSWFGKNHNTPSFQTSQAGPFDQWPIGMGFEYFYGFVSGETNQWQPDLYRNTTRVYPYLNNPTYNLTTDMADDAINYLNQLNQLDPKKPFFLYYAPGGTHAPHHPTPDWIKKISDLHLFDKGWNALRDQIFANQKRLGVIPQDAQLTAWPDKLIKPWDVLSTDEKKLFIHQADVYGAYLAYTDNEIGRVVKAVEDMGKLDDTLIIFISGDNGASAEGSPAGTPNEMTFFNGIDVPVQDQLKFYDAWGSALTYPHYSVGWAWAFDTPFKWTKQVASYFGGIRNGMAIAWPGHIKDPGGVRNQFHHVIDIVPTILEVTGIRAPDAVNGITQTPIEGVSLAYTFDKANADAPSKHSTQYFEMFGNRAIYHDGWIASTLPYREPWNGTAPIPKDIVNGVTWELFDLSKDWTQNNDLAAANPGKLKELQDLFWIEAAKYQVLPLDASALTRFILPRPSIVAGRNDFIYTKPIVGVPLGTAPSVLNKSFTITADIDVPAGGGNGMLVTAGGRFGGWGFYLLKGKPIFVYDLLDLARPRVEGAAALTPGKHNLGFSFKSDGPGLGKGGKGTITIDGAEAASGTFPNTIPFALEASETFDIGSDTGTGVDDNDYQAPFAFDGKLSSLKIELQPQP</sequence>
<dbReference type="EC" id="3.1.6.-" evidence="1"/>
<evidence type="ECO:0000313" key="2">
    <source>
        <dbReference type="Proteomes" id="UP000078465"/>
    </source>
</evidence>
<evidence type="ECO:0000313" key="1">
    <source>
        <dbReference type="EMBL" id="XKM39068.1"/>
    </source>
</evidence>
<gene>
    <name evidence="1" type="ORF">A4U53_022285</name>
</gene>
<dbReference type="EMBL" id="CP171853">
    <property type="protein sequence ID" value="XKM39068.1"/>
    <property type="molecule type" value="Genomic_DNA"/>
</dbReference>
<accession>A0ACD5EIU7</accession>